<accession>A0A811N7C7</accession>
<dbReference type="Proteomes" id="UP000604825">
    <property type="component" value="Unassembled WGS sequence"/>
</dbReference>
<evidence type="ECO:0000313" key="3">
    <source>
        <dbReference type="Proteomes" id="UP000604825"/>
    </source>
</evidence>
<comment type="caution">
    <text evidence="2">The sequence shown here is derived from an EMBL/GenBank/DDBJ whole genome shotgun (WGS) entry which is preliminary data.</text>
</comment>
<dbReference type="EMBL" id="CAJGYO010000003">
    <property type="protein sequence ID" value="CAD6217582.1"/>
    <property type="molecule type" value="Genomic_DNA"/>
</dbReference>
<dbReference type="Pfam" id="PF12146">
    <property type="entry name" value="Hydrolase_4"/>
    <property type="match status" value="1"/>
</dbReference>
<sequence>MQADGDAPAPAVHFWGEHPATEAGFYAAHGAQGEPSYFTTPDAGARRLFTRSWRPRAPERPRALVFMVHGYGNDREERNATMEGKERNERCFRESTWTDDDLLHIIRLKPTTGFNYLEAKLLYRIINSLFCYNDTHERYAHSCVFKKKWLRQRHLPARPPPHAAGGVGGGGVAPMCRISDRIRPPWSLPEILTFVAWFAPTAAIVPTADLIEKSVKVPAKRIIAARNPVRYNGRPRLGTVVELLRATDELAKRLGEVSIPFLVVHGSADEVTDPEVSRALYAAASSKDKSIKIYDGMLHSLLFGEPDENIERVRGDILAWLNEGCTPPATPWHRDIPVE</sequence>
<organism evidence="2 3">
    <name type="scientific">Miscanthus lutarioriparius</name>
    <dbReference type="NCBI Taxonomy" id="422564"/>
    <lineage>
        <taxon>Eukaryota</taxon>
        <taxon>Viridiplantae</taxon>
        <taxon>Streptophyta</taxon>
        <taxon>Embryophyta</taxon>
        <taxon>Tracheophyta</taxon>
        <taxon>Spermatophyta</taxon>
        <taxon>Magnoliopsida</taxon>
        <taxon>Liliopsida</taxon>
        <taxon>Poales</taxon>
        <taxon>Poaceae</taxon>
        <taxon>PACMAD clade</taxon>
        <taxon>Panicoideae</taxon>
        <taxon>Andropogonodae</taxon>
        <taxon>Andropogoneae</taxon>
        <taxon>Saccharinae</taxon>
        <taxon>Miscanthus</taxon>
    </lineage>
</organism>
<dbReference type="OrthoDB" id="2498029at2759"/>
<dbReference type="PANTHER" id="PTHR11614">
    <property type="entry name" value="PHOSPHOLIPASE-RELATED"/>
    <property type="match status" value="1"/>
</dbReference>
<dbReference type="InterPro" id="IPR051044">
    <property type="entry name" value="MAG_DAG_Lipase"/>
</dbReference>
<dbReference type="InterPro" id="IPR022742">
    <property type="entry name" value="Hydrolase_4"/>
</dbReference>
<dbReference type="InterPro" id="IPR029058">
    <property type="entry name" value="AB_hydrolase_fold"/>
</dbReference>
<keyword evidence="3" id="KW-1185">Reference proteome</keyword>
<proteinExistence type="predicted"/>
<feature type="domain" description="Serine aminopeptidase S33" evidence="1">
    <location>
        <begin position="172"/>
        <end position="306"/>
    </location>
</feature>
<name>A0A811N7C7_9POAL</name>
<evidence type="ECO:0000259" key="1">
    <source>
        <dbReference type="Pfam" id="PF12146"/>
    </source>
</evidence>
<dbReference type="AlphaFoldDB" id="A0A811N7C7"/>
<dbReference type="Gene3D" id="3.40.50.1820">
    <property type="entry name" value="alpha/beta hydrolase"/>
    <property type="match status" value="1"/>
</dbReference>
<dbReference type="SUPFAM" id="SSF53474">
    <property type="entry name" value="alpha/beta-Hydrolases"/>
    <property type="match status" value="1"/>
</dbReference>
<protein>
    <recommendedName>
        <fullName evidence="1">Serine aminopeptidase S33 domain-containing protein</fullName>
    </recommendedName>
</protein>
<reference evidence="2" key="1">
    <citation type="submission" date="2020-10" db="EMBL/GenBank/DDBJ databases">
        <authorList>
            <person name="Han B."/>
            <person name="Lu T."/>
            <person name="Zhao Q."/>
            <person name="Huang X."/>
            <person name="Zhao Y."/>
        </authorList>
    </citation>
    <scope>NUCLEOTIDE SEQUENCE</scope>
</reference>
<evidence type="ECO:0000313" key="2">
    <source>
        <dbReference type="EMBL" id="CAD6217582.1"/>
    </source>
</evidence>
<gene>
    <name evidence="2" type="ORF">NCGR_LOCUS11560</name>
</gene>